<dbReference type="EMBL" id="UZAD01000572">
    <property type="protein sequence ID" value="VDN84070.1"/>
    <property type="molecule type" value="Genomic_DNA"/>
</dbReference>
<keyword evidence="2" id="KW-0472">Membrane</keyword>
<evidence type="ECO:0000313" key="5">
    <source>
        <dbReference type="WBParaSite" id="BPAG_0000291401-mRNA-1"/>
    </source>
</evidence>
<evidence type="ECO:0000256" key="1">
    <source>
        <dbReference type="SAM" id="MobiDB-lite"/>
    </source>
</evidence>
<feature type="region of interest" description="Disordered" evidence="1">
    <location>
        <begin position="85"/>
        <end position="140"/>
    </location>
</feature>
<evidence type="ECO:0000313" key="4">
    <source>
        <dbReference type="Proteomes" id="UP000278627"/>
    </source>
</evidence>
<name>A0A0N4T3Y4_BRUPA</name>
<feature type="compositionally biased region" description="Basic residues" evidence="1">
    <location>
        <begin position="111"/>
        <end position="132"/>
    </location>
</feature>
<dbReference type="Proteomes" id="UP000278627">
    <property type="component" value="Unassembled WGS sequence"/>
</dbReference>
<reference evidence="3 4" key="2">
    <citation type="submission" date="2018-11" db="EMBL/GenBank/DDBJ databases">
        <authorList>
            <consortium name="Pathogen Informatics"/>
        </authorList>
    </citation>
    <scope>NUCLEOTIDE SEQUENCE [LARGE SCALE GENOMIC DNA]</scope>
</reference>
<gene>
    <name evidence="3" type="ORF">BPAG_LOCUS2884</name>
</gene>
<protein>
    <submittedName>
        <fullName evidence="5">Bestrophin homolog</fullName>
    </submittedName>
</protein>
<proteinExistence type="predicted"/>
<organism evidence="5">
    <name type="scientific">Brugia pahangi</name>
    <name type="common">Filarial nematode worm</name>
    <dbReference type="NCBI Taxonomy" id="6280"/>
    <lineage>
        <taxon>Eukaryota</taxon>
        <taxon>Metazoa</taxon>
        <taxon>Ecdysozoa</taxon>
        <taxon>Nematoda</taxon>
        <taxon>Chromadorea</taxon>
        <taxon>Rhabditida</taxon>
        <taxon>Spirurina</taxon>
        <taxon>Spiruromorpha</taxon>
        <taxon>Filarioidea</taxon>
        <taxon>Onchocercidae</taxon>
        <taxon>Brugia</taxon>
    </lineage>
</organism>
<keyword evidence="4" id="KW-1185">Reference proteome</keyword>
<feature type="region of interest" description="Disordered" evidence="1">
    <location>
        <begin position="41"/>
        <end position="68"/>
    </location>
</feature>
<keyword evidence="2" id="KW-1133">Transmembrane helix</keyword>
<keyword evidence="2" id="KW-0812">Transmembrane</keyword>
<accession>A0A0N4T3Y4</accession>
<reference evidence="5" key="1">
    <citation type="submission" date="2017-02" db="UniProtKB">
        <authorList>
            <consortium name="WormBaseParasite"/>
        </authorList>
    </citation>
    <scope>IDENTIFICATION</scope>
</reference>
<evidence type="ECO:0000256" key="2">
    <source>
        <dbReference type="SAM" id="Phobius"/>
    </source>
</evidence>
<feature type="compositionally biased region" description="Polar residues" evidence="1">
    <location>
        <begin position="85"/>
        <end position="101"/>
    </location>
</feature>
<feature type="transmembrane region" description="Helical" evidence="2">
    <location>
        <begin position="242"/>
        <end position="259"/>
    </location>
</feature>
<evidence type="ECO:0000313" key="3">
    <source>
        <dbReference type="EMBL" id="VDN84070.1"/>
    </source>
</evidence>
<dbReference type="WBParaSite" id="BPAG_0000291401-mRNA-1">
    <property type="protein sequence ID" value="BPAG_0000291401-mRNA-1"/>
    <property type="gene ID" value="BPAG_0000291401"/>
</dbReference>
<dbReference type="AlphaFoldDB" id="A0A0N4T3Y4"/>
<sequence length="308" mass="35679">MSDEMFNLDSTTMSPDRFKRKEIRTLKQRWIMKHKDRTDDIPNCPSIEDIIDMPVPNEIPPSDKTETSNVRTDLLISNAKLLNGTMQSQATSTPQENSTKSMGHETSIVPKRFHRNYRKRQRHSWKSSRRHRSNIDSSTSNSEFVIQGSVSERRDDISMCPDIQNICNLNQSKIDDKISAHRFSHAFYQLLDDFLLLLTKFIQLLKDHPRPATITGFIIASYLFISYLELSIAAFIELIVQAIWPILHAMLLFIGRLSINFSSFMHSSDDIIKGAYCDMAEIWCRHFQMMCADQCSFFSMAVERLRAN</sequence>